<dbReference type="GO" id="GO:0070652">
    <property type="term" value="C:HAUS complex"/>
    <property type="evidence" value="ECO:0007669"/>
    <property type="project" value="InterPro"/>
</dbReference>
<organism evidence="10 11">
    <name type="scientific">Ophiostoma piceae (strain UAMH 11346)</name>
    <name type="common">Sap stain fungus</name>
    <dbReference type="NCBI Taxonomy" id="1262450"/>
    <lineage>
        <taxon>Eukaryota</taxon>
        <taxon>Fungi</taxon>
        <taxon>Dikarya</taxon>
        <taxon>Ascomycota</taxon>
        <taxon>Pezizomycotina</taxon>
        <taxon>Sordariomycetes</taxon>
        <taxon>Sordariomycetidae</taxon>
        <taxon>Ophiostomatales</taxon>
        <taxon>Ophiostomataceae</taxon>
        <taxon>Ophiostoma</taxon>
    </lineage>
</organism>
<gene>
    <name evidence="10" type="ORF">F503_01937</name>
</gene>
<keyword evidence="8" id="KW-0206">Cytoskeleton</keyword>
<evidence type="ECO:0000256" key="8">
    <source>
        <dbReference type="ARBA" id="ARBA00023212"/>
    </source>
</evidence>
<accession>S3BQS0</accession>
<keyword evidence="7" id="KW-0175">Coiled coil</keyword>
<keyword evidence="5" id="KW-0493">Microtubule</keyword>
<comment type="similarity">
    <text evidence="2">Belongs to the HAUS1 family.</text>
</comment>
<evidence type="ECO:0000256" key="6">
    <source>
        <dbReference type="ARBA" id="ARBA00022776"/>
    </source>
</evidence>
<evidence type="ECO:0000256" key="3">
    <source>
        <dbReference type="ARBA" id="ARBA00022490"/>
    </source>
</evidence>
<dbReference type="GO" id="GO:0051301">
    <property type="term" value="P:cell division"/>
    <property type="evidence" value="ECO:0007669"/>
    <property type="project" value="UniProtKB-KW"/>
</dbReference>
<dbReference type="PANTHER" id="PTHR31570">
    <property type="entry name" value="HAUS AUGMIN-LIKE COMPLEX SUBUNIT 1"/>
    <property type="match status" value="1"/>
</dbReference>
<evidence type="ECO:0000256" key="4">
    <source>
        <dbReference type="ARBA" id="ARBA00022618"/>
    </source>
</evidence>
<keyword evidence="3" id="KW-0963">Cytoplasm</keyword>
<dbReference type="InterPro" id="IPR026243">
    <property type="entry name" value="HAUS1"/>
</dbReference>
<dbReference type="VEuPathDB" id="FungiDB:F503_01937"/>
<evidence type="ECO:0000313" key="10">
    <source>
        <dbReference type="EMBL" id="EPE03679.1"/>
    </source>
</evidence>
<evidence type="ECO:0008006" key="12">
    <source>
        <dbReference type="Google" id="ProtNLM"/>
    </source>
</evidence>
<proteinExistence type="inferred from homology"/>
<dbReference type="GO" id="GO:0005819">
    <property type="term" value="C:spindle"/>
    <property type="evidence" value="ECO:0007669"/>
    <property type="project" value="UniProtKB-SubCell"/>
</dbReference>
<protein>
    <recommendedName>
        <fullName evidence="12">HAUS augmin-like complex subunit 1</fullName>
    </recommendedName>
</protein>
<evidence type="ECO:0000256" key="2">
    <source>
        <dbReference type="ARBA" id="ARBA00005479"/>
    </source>
</evidence>
<keyword evidence="9" id="KW-0131">Cell cycle</keyword>
<comment type="subcellular location">
    <subcellularLocation>
        <location evidence="1">Cytoplasm</location>
        <location evidence="1">Cytoskeleton</location>
        <location evidence="1">Spindle</location>
    </subcellularLocation>
</comment>
<dbReference type="GO" id="GO:0005874">
    <property type="term" value="C:microtubule"/>
    <property type="evidence" value="ECO:0007669"/>
    <property type="project" value="UniProtKB-KW"/>
</dbReference>
<name>S3BQS0_OPHP1</name>
<dbReference type="GO" id="GO:0051225">
    <property type="term" value="P:spindle assembly"/>
    <property type="evidence" value="ECO:0007669"/>
    <property type="project" value="InterPro"/>
</dbReference>
<keyword evidence="11" id="KW-1185">Reference proteome</keyword>
<dbReference type="PANTHER" id="PTHR31570:SF1">
    <property type="entry name" value="HAUS AUGMIN-LIKE COMPLEX SUBUNIT 1"/>
    <property type="match status" value="1"/>
</dbReference>
<keyword evidence="4" id="KW-0132">Cell division</keyword>
<sequence length="309" mass="33832">MAHIPPTAAIFSPSVARLASSAAKDWSYVDSWLSSKFPGRSPPPFERNAETLKVLVALAALNESVDEDHDLVSKANSSALETLSKGADLQHTSARDPTAPPSASPETIAEGVIAAIEDDLSREGRSAIDALASTSAELGIAYPDPAVIGSRITNLQTRLFQLEQAQARMQVLQAYVQEQSSESRLLLKDLESDAYRPAASLAKLNLELQRKVRAGTARLQDTRERTMAQNAAPKYTVQQIQEEEALYLELLGYKKVLDRQIMSFQGLPPDKNLARQQLEALRSELVAATQKRDVVFEGLVEKATPKKKR</sequence>
<dbReference type="GO" id="GO:0005829">
    <property type="term" value="C:cytosol"/>
    <property type="evidence" value="ECO:0007669"/>
    <property type="project" value="TreeGrafter"/>
</dbReference>
<reference evidence="10 11" key="1">
    <citation type="journal article" date="2013" name="BMC Genomics">
        <title>The genome and transcriptome of the pine saprophyte Ophiostoma piceae, and a comparison with the bark beetle-associated pine pathogen Grosmannia clavigera.</title>
        <authorList>
            <person name="Haridas S."/>
            <person name="Wang Y."/>
            <person name="Lim L."/>
            <person name="Massoumi Alamouti S."/>
            <person name="Jackman S."/>
            <person name="Docking R."/>
            <person name="Robertson G."/>
            <person name="Birol I."/>
            <person name="Bohlmann J."/>
            <person name="Breuil C."/>
        </authorList>
    </citation>
    <scope>NUCLEOTIDE SEQUENCE [LARGE SCALE GENOMIC DNA]</scope>
    <source>
        <strain evidence="10 11">UAMH 11346</strain>
    </source>
</reference>
<dbReference type="eggNOG" id="ENOG502S1U0">
    <property type="taxonomic scope" value="Eukaryota"/>
</dbReference>
<evidence type="ECO:0000256" key="7">
    <source>
        <dbReference type="ARBA" id="ARBA00023054"/>
    </source>
</evidence>
<evidence type="ECO:0000256" key="9">
    <source>
        <dbReference type="ARBA" id="ARBA00023306"/>
    </source>
</evidence>
<evidence type="ECO:0000256" key="1">
    <source>
        <dbReference type="ARBA" id="ARBA00004186"/>
    </source>
</evidence>
<evidence type="ECO:0000256" key="5">
    <source>
        <dbReference type="ARBA" id="ARBA00022701"/>
    </source>
</evidence>
<dbReference type="HOGENOM" id="CLU_068908_0_0_1"/>
<dbReference type="OrthoDB" id="5372507at2759"/>
<keyword evidence="6" id="KW-0498">Mitosis</keyword>
<dbReference type="OMA" id="QAKDWAY"/>
<dbReference type="Pfam" id="PF25762">
    <property type="entry name" value="HAUS1"/>
    <property type="match status" value="1"/>
</dbReference>
<evidence type="ECO:0000313" key="11">
    <source>
        <dbReference type="Proteomes" id="UP000016923"/>
    </source>
</evidence>
<dbReference type="Proteomes" id="UP000016923">
    <property type="component" value="Unassembled WGS sequence"/>
</dbReference>
<dbReference type="EMBL" id="KE148166">
    <property type="protein sequence ID" value="EPE03679.1"/>
    <property type="molecule type" value="Genomic_DNA"/>
</dbReference>
<dbReference type="AlphaFoldDB" id="S3BQS0"/>